<organism evidence="1 2">
    <name type="scientific">Chlamydomonas schloesseri</name>
    <dbReference type="NCBI Taxonomy" id="2026947"/>
    <lineage>
        <taxon>Eukaryota</taxon>
        <taxon>Viridiplantae</taxon>
        <taxon>Chlorophyta</taxon>
        <taxon>core chlorophytes</taxon>
        <taxon>Chlorophyceae</taxon>
        <taxon>CS clade</taxon>
        <taxon>Chlamydomonadales</taxon>
        <taxon>Chlamydomonadaceae</taxon>
        <taxon>Chlamydomonas</taxon>
    </lineage>
</organism>
<dbReference type="Proteomes" id="UP000613740">
    <property type="component" value="Unassembled WGS sequence"/>
</dbReference>
<evidence type="ECO:0000313" key="2">
    <source>
        <dbReference type="Proteomes" id="UP000613740"/>
    </source>
</evidence>
<gene>
    <name evidence="1" type="ORF">HYH02_007227</name>
</gene>
<evidence type="ECO:0000313" key="1">
    <source>
        <dbReference type="EMBL" id="KAG2447770.1"/>
    </source>
</evidence>
<comment type="caution">
    <text evidence="1">The sequence shown here is derived from an EMBL/GenBank/DDBJ whole genome shotgun (WGS) entry which is preliminary data.</text>
</comment>
<protein>
    <submittedName>
        <fullName evidence="1">Uncharacterized protein</fullName>
    </submittedName>
</protein>
<sequence length="147" mass="15733">MATSCAPSQHDGGGGYSSSDVAEALAELQQVLAKHANDPLGMDGYLFEVHVWATFNFDAAAKGLPYRARRYADGAGGDVDIRVYDLRDGATVKDAQLKTTGKHLFSYRYGAMDRVTTTTEHAHCRQHGVRGEAELSYGGAASLPAPQ</sequence>
<dbReference type="AlphaFoldDB" id="A0A836B506"/>
<reference evidence="1" key="1">
    <citation type="journal article" date="2020" name="bioRxiv">
        <title>Comparative genomics of Chlamydomonas.</title>
        <authorList>
            <person name="Craig R.J."/>
            <person name="Hasan A.R."/>
            <person name="Ness R.W."/>
            <person name="Keightley P.D."/>
        </authorList>
    </citation>
    <scope>NUCLEOTIDE SEQUENCE</scope>
    <source>
        <strain evidence="1">CCAP 11/173</strain>
    </source>
</reference>
<accession>A0A836B506</accession>
<proteinExistence type="predicted"/>
<keyword evidence="2" id="KW-1185">Reference proteome</keyword>
<dbReference type="OrthoDB" id="547314at2759"/>
<dbReference type="EMBL" id="JAEHOD010000020">
    <property type="protein sequence ID" value="KAG2447770.1"/>
    <property type="molecule type" value="Genomic_DNA"/>
</dbReference>
<name>A0A836B506_9CHLO</name>